<dbReference type="AlphaFoldDB" id="A0A3B0ZZE0"/>
<dbReference type="SUPFAM" id="SSF53649">
    <property type="entry name" value="Alkaline phosphatase-like"/>
    <property type="match status" value="1"/>
</dbReference>
<organism evidence="1">
    <name type="scientific">hydrothermal vent metagenome</name>
    <dbReference type="NCBI Taxonomy" id="652676"/>
    <lineage>
        <taxon>unclassified sequences</taxon>
        <taxon>metagenomes</taxon>
        <taxon>ecological metagenomes</taxon>
    </lineage>
</organism>
<name>A0A3B0ZZE0_9ZZZZ</name>
<evidence type="ECO:0000313" key="1">
    <source>
        <dbReference type="EMBL" id="VAW93263.1"/>
    </source>
</evidence>
<dbReference type="Gene3D" id="3.40.720.10">
    <property type="entry name" value="Alkaline Phosphatase, subunit A"/>
    <property type="match status" value="1"/>
</dbReference>
<gene>
    <name evidence="1" type="ORF">MNBD_GAMMA21-932</name>
</gene>
<dbReference type="EC" id="3.6.1.9" evidence="1"/>
<sequence>MYLPDYEGNSLVNLMSSLGLAYGRDNGIYSQCTALSQVDLNQYDNIILLVIDGLGHRYVQSKPGLFRTHCSAELTSVFPSTTATSITAFMTGLAPQQHGLTGWFTYLREVGGVTAVLPFRLRGSDIELTERRFNLADVYQHPVFFDQLNCNSVVVSENWILDTAFNKAHTGRAQKRGYENLSGMFDQLQECVKVGQGKQYIYAYWSQFDHLSHIHGNQSEPVSGHFRELQAKTEKFISEISGTNTLLLITSDHGFIDTTPDKCINVNDHPILQGSLTEPLSGEPRVAYCYVQTDKHKIFTDYVNSNFSNKLDCIASQDMIDNHFYGLGEPHPKLSERVGDFALIMKENNIIKDWMPQERPFFHYGVHGGVSELEMFTPLILLEA</sequence>
<dbReference type="EMBL" id="UOFR01000018">
    <property type="protein sequence ID" value="VAW93263.1"/>
    <property type="molecule type" value="Genomic_DNA"/>
</dbReference>
<proteinExistence type="predicted"/>
<protein>
    <submittedName>
        <fullName evidence="1">Alkaline phosphodiesterase I / Nucleotide pyrophosphatase</fullName>
        <ecNumber evidence="1">3.1.4.1</ecNumber>
        <ecNumber evidence="1">3.6.1.9</ecNumber>
    </submittedName>
</protein>
<accession>A0A3B0ZZE0</accession>
<dbReference type="GO" id="GO:0047429">
    <property type="term" value="F:nucleoside triphosphate diphosphatase activity"/>
    <property type="evidence" value="ECO:0007669"/>
    <property type="project" value="UniProtKB-EC"/>
</dbReference>
<reference evidence="1" key="1">
    <citation type="submission" date="2018-06" db="EMBL/GenBank/DDBJ databases">
        <authorList>
            <person name="Zhirakovskaya E."/>
        </authorList>
    </citation>
    <scope>NUCLEOTIDE SEQUENCE</scope>
</reference>
<dbReference type="Pfam" id="PF01663">
    <property type="entry name" value="Phosphodiest"/>
    <property type="match status" value="1"/>
</dbReference>
<dbReference type="InterPro" id="IPR002591">
    <property type="entry name" value="Phosphodiest/P_Trfase"/>
</dbReference>
<keyword evidence="1" id="KW-0378">Hydrolase</keyword>
<dbReference type="EC" id="3.1.4.1" evidence="1"/>
<dbReference type="GO" id="GO:0004528">
    <property type="term" value="F:phosphodiesterase I activity"/>
    <property type="evidence" value="ECO:0007669"/>
    <property type="project" value="UniProtKB-EC"/>
</dbReference>
<dbReference type="InterPro" id="IPR017850">
    <property type="entry name" value="Alkaline_phosphatase_core_sf"/>
</dbReference>